<dbReference type="InterPro" id="IPR041375">
    <property type="entry name" value="VapC45_PIN-like"/>
</dbReference>
<name>A0A840XJS9_9MICO</name>
<proteinExistence type="predicted"/>
<feature type="domain" description="VapC45 PIN like" evidence="1">
    <location>
        <begin position="4"/>
        <end position="86"/>
    </location>
</feature>
<dbReference type="OrthoDB" id="5116334at2"/>
<keyword evidence="3" id="KW-1185">Reference proteome</keyword>
<evidence type="ECO:0000313" key="3">
    <source>
        <dbReference type="Proteomes" id="UP000552883"/>
    </source>
</evidence>
<comment type="caution">
    <text evidence="2">The sequence shown here is derived from an EMBL/GenBank/DDBJ whole genome shotgun (WGS) entry which is preliminary data.</text>
</comment>
<dbReference type="AlphaFoldDB" id="A0A840XJS9"/>
<dbReference type="Proteomes" id="UP000552883">
    <property type="component" value="Unassembled WGS sequence"/>
</dbReference>
<sequence length="133" mass="14296">MGVRFFTDRSLGDHVVPEALRAAGWVVVSMRERYGNLTAQSLADIDWITDATAEGEVLLTGDKAIAKRPLEAQAVVESGARVFALGSSQLTGPQKAQRFIDQQPVIARRAQGQAGPYVVSVTARGLVTLKLFS</sequence>
<dbReference type="RefSeq" id="WP_153980926.1">
    <property type="nucleotide sequence ID" value="NZ_BAAANZ010000022.1"/>
</dbReference>
<dbReference type="Pfam" id="PF18478">
    <property type="entry name" value="PIN_10"/>
    <property type="match status" value="1"/>
</dbReference>
<evidence type="ECO:0000313" key="2">
    <source>
        <dbReference type="EMBL" id="MBB5616928.1"/>
    </source>
</evidence>
<reference evidence="2 3" key="1">
    <citation type="submission" date="2020-08" db="EMBL/GenBank/DDBJ databases">
        <title>Sequencing the genomes of 1000 actinobacteria strains.</title>
        <authorList>
            <person name="Klenk H.-P."/>
        </authorList>
    </citation>
    <scope>NUCLEOTIDE SEQUENCE [LARGE SCALE GENOMIC DNA]</scope>
    <source>
        <strain evidence="2 3">DSM 23889</strain>
    </source>
</reference>
<dbReference type="EMBL" id="JACHBS010000001">
    <property type="protein sequence ID" value="MBB5616928.1"/>
    <property type="molecule type" value="Genomic_DNA"/>
</dbReference>
<gene>
    <name evidence="2" type="ORF">BJ959_000424</name>
</gene>
<accession>A0A840XJS9</accession>
<protein>
    <recommendedName>
        <fullName evidence="1">VapC45 PIN like domain-containing protein</fullName>
    </recommendedName>
</protein>
<evidence type="ECO:0000259" key="1">
    <source>
        <dbReference type="Pfam" id="PF18478"/>
    </source>
</evidence>
<organism evidence="2 3">
    <name type="scientific">Microcella frigidaquae</name>
    <dbReference type="NCBI Taxonomy" id="424758"/>
    <lineage>
        <taxon>Bacteria</taxon>
        <taxon>Bacillati</taxon>
        <taxon>Actinomycetota</taxon>
        <taxon>Actinomycetes</taxon>
        <taxon>Micrococcales</taxon>
        <taxon>Microbacteriaceae</taxon>
        <taxon>Microcella</taxon>
    </lineage>
</organism>